<comment type="caution">
    <text evidence="1">The sequence shown here is derived from an EMBL/GenBank/DDBJ whole genome shotgun (WGS) entry which is preliminary data.</text>
</comment>
<dbReference type="PANTHER" id="PTHR40518:SF1">
    <property type="entry name" value="ACETOACETATE DECARBOXYLASE"/>
    <property type="match status" value="1"/>
</dbReference>
<dbReference type="SUPFAM" id="SSF160104">
    <property type="entry name" value="Acetoacetate decarboxylase-like"/>
    <property type="match status" value="1"/>
</dbReference>
<dbReference type="InterPro" id="IPR023375">
    <property type="entry name" value="ADC_dom_sf"/>
</dbReference>
<accession>A0A507QFZ6</accession>
<feature type="non-terminal residue" evidence="1">
    <location>
        <position position="126"/>
    </location>
</feature>
<organism evidence="1 2">
    <name type="scientific">Monascus purpureus</name>
    <name type="common">Red mold</name>
    <name type="synonym">Monascus anka</name>
    <dbReference type="NCBI Taxonomy" id="5098"/>
    <lineage>
        <taxon>Eukaryota</taxon>
        <taxon>Fungi</taxon>
        <taxon>Dikarya</taxon>
        <taxon>Ascomycota</taxon>
        <taxon>Pezizomycotina</taxon>
        <taxon>Eurotiomycetes</taxon>
        <taxon>Eurotiomycetidae</taxon>
        <taxon>Eurotiales</taxon>
        <taxon>Aspergillaceae</taxon>
        <taxon>Monascus</taxon>
    </lineage>
</organism>
<gene>
    <name evidence="1" type="ORF">MPDQ_005759</name>
</gene>
<evidence type="ECO:0000313" key="1">
    <source>
        <dbReference type="EMBL" id="TQB67446.1"/>
    </source>
</evidence>
<dbReference type="PANTHER" id="PTHR40518">
    <property type="entry name" value="ACETOACETATE DECARBOXYLASE"/>
    <property type="match status" value="1"/>
</dbReference>
<sequence>MDAKQSSDFPPFLERPSPWHATADVFTCLSFANWTKDLPPGSYGDVEASSDFVNREVSGEYTGGPGSVMIVRYSETPVGPYDEIIWIPGYFQVPGTDQKRPRITRIYVSLVDSVYNGRKNWNIPKE</sequence>
<proteinExistence type="predicted"/>
<dbReference type="EMBL" id="VIFY01000421">
    <property type="protein sequence ID" value="TQB67446.1"/>
    <property type="molecule type" value="Genomic_DNA"/>
</dbReference>
<keyword evidence="2" id="KW-1185">Reference proteome</keyword>
<dbReference type="Proteomes" id="UP000319663">
    <property type="component" value="Unassembled WGS sequence"/>
</dbReference>
<evidence type="ECO:0000313" key="2">
    <source>
        <dbReference type="Proteomes" id="UP000319663"/>
    </source>
</evidence>
<dbReference type="AlphaFoldDB" id="A0A507QFZ6"/>
<name>A0A507QFZ6_MONPU</name>
<reference evidence="1 2" key="1">
    <citation type="submission" date="2019-06" db="EMBL/GenBank/DDBJ databases">
        <title>Wine fermentation using esterase from Monascus purpureus.</title>
        <authorList>
            <person name="Geng C."/>
            <person name="Zhang Y."/>
        </authorList>
    </citation>
    <scope>NUCLEOTIDE SEQUENCE [LARGE SCALE GENOMIC DNA]</scope>
    <source>
        <strain evidence="1">HQ1</strain>
    </source>
</reference>
<protein>
    <submittedName>
        <fullName evidence="1">Uncharacterized protein</fullName>
    </submittedName>
</protein>